<feature type="compositionally biased region" description="Polar residues" evidence="10">
    <location>
        <begin position="240"/>
        <end position="251"/>
    </location>
</feature>
<organism evidence="12 13">
    <name type="scientific">Phialemonium atrogriseum</name>
    <dbReference type="NCBI Taxonomy" id="1093897"/>
    <lineage>
        <taxon>Eukaryota</taxon>
        <taxon>Fungi</taxon>
        <taxon>Dikarya</taxon>
        <taxon>Ascomycota</taxon>
        <taxon>Pezizomycotina</taxon>
        <taxon>Sordariomycetes</taxon>
        <taxon>Sordariomycetidae</taxon>
        <taxon>Cephalothecales</taxon>
        <taxon>Cephalothecaceae</taxon>
        <taxon>Phialemonium</taxon>
    </lineage>
</organism>
<dbReference type="GO" id="GO:0051233">
    <property type="term" value="C:spindle midzone"/>
    <property type="evidence" value="ECO:0007669"/>
    <property type="project" value="TreeGrafter"/>
</dbReference>
<dbReference type="GO" id="GO:0000070">
    <property type="term" value="P:mitotic sister chromatid segregation"/>
    <property type="evidence" value="ECO:0007669"/>
    <property type="project" value="TreeGrafter"/>
</dbReference>
<comment type="similarity">
    <text evidence="3">Belongs to the borealin family.</text>
</comment>
<keyword evidence="8" id="KW-0131">Cell cycle</keyword>
<feature type="compositionally biased region" description="Basic and acidic residues" evidence="10">
    <location>
        <begin position="163"/>
        <end position="184"/>
    </location>
</feature>
<dbReference type="GO" id="GO:0051301">
    <property type="term" value="P:cell division"/>
    <property type="evidence" value="ECO:0007669"/>
    <property type="project" value="UniProtKB-KW"/>
</dbReference>
<evidence type="ECO:0000256" key="1">
    <source>
        <dbReference type="ARBA" id="ARBA00004123"/>
    </source>
</evidence>
<protein>
    <submittedName>
        <fullName evidence="12">Borealin N terminal-domain-containing protein</fullName>
    </submittedName>
</protein>
<feature type="region of interest" description="Disordered" evidence="10">
    <location>
        <begin position="1"/>
        <end position="50"/>
    </location>
</feature>
<feature type="compositionally biased region" description="Polar residues" evidence="10">
    <location>
        <begin position="12"/>
        <end position="31"/>
    </location>
</feature>
<feature type="domain" description="Borealin N-terminal" evidence="11">
    <location>
        <begin position="55"/>
        <end position="109"/>
    </location>
</feature>
<feature type="compositionally biased region" description="Polar residues" evidence="10">
    <location>
        <begin position="204"/>
        <end position="216"/>
    </location>
</feature>
<feature type="compositionally biased region" description="Basic residues" evidence="10">
    <location>
        <begin position="1"/>
        <end position="11"/>
    </location>
</feature>
<dbReference type="EMBL" id="MU839002">
    <property type="protein sequence ID" value="KAK1769457.1"/>
    <property type="molecule type" value="Genomic_DNA"/>
</dbReference>
<feature type="compositionally biased region" description="Low complexity" evidence="10">
    <location>
        <begin position="362"/>
        <end position="387"/>
    </location>
</feature>
<feature type="compositionally biased region" description="Low complexity" evidence="10">
    <location>
        <begin position="332"/>
        <end position="352"/>
    </location>
</feature>
<dbReference type="GeneID" id="85312937"/>
<dbReference type="PANTHER" id="PTHR16040:SF7">
    <property type="entry name" value="AUSTRALIN, ISOFORM A-RELATED"/>
    <property type="match status" value="1"/>
</dbReference>
<dbReference type="PANTHER" id="PTHR16040">
    <property type="entry name" value="AUSTRALIN, ISOFORM A-RELATED"/>
    <property type="match status" value="1"/>
</dbReference>
<feature type="region of interest" description="Disordered" evidence="10">
    <location>
        <begin position="114"/>
        <end position="393"/>
    </location>
</feature>
<evidence type="ECO:0000256" key="9">
    <source>
        <dbReference type="ARBA" id="ARBA00023328"/>
    </source>
</evidence>
<dbReference type="GO" id="GO:0005634">
    <property type="term" value="C:nucleus"/>
    <property type="evidence" value="ECO:0007669"/>
    <property type="project" value="UniProtKB-SubCell"/>
</dbReference>
<evidence type="ECO:0000259" key="11">
    <source>
        <dbReference type="Pfam" id="PF10444"/>
    </source>
</evidence>
<dbReference type="Proteomes" id="UP001244011">
    <property type="component" value="Unassembled WGS sequence"/>
</dbReference>
<evidence type="ECO:0000313" key="12">
    <source>
        <dbReference type="EMBL" id="KAK1769457.1"/>
    </source>
</evidence>
<accession>A0AAJ0C4P8</accession>
<proteinExistence type="inferred from homology"/>
<dbReference type="InterPro" id="IPR018851">
    <property type="entry name" value="Borealin_N"/>
</dbReference>
<feature type="compositionally biased region" description="Low complexity" evidence="10">
    <location>
        <begin position="148"/>
        <end position="159"/>
    </location>
</feature>
<evidence type="ECO:0000256" key="8">
    <source>
        <dbReference type="ARBA" id="ARBA00023306"/>
    </source>
</evidence>
<evidence type="ECO:0000256" key="7">
    <source>
        <dbReference type="ARBA" id="ARBA00023242"/>
    </source>
</evidence>
<dbReference type="InterPro" id="IPR018867">
    <property type="entry name" value="Cell_div_borealin"/>
</dbReference>
<dbReference type="GO" id="GO:0032133">
    <property type="term" value="C:chromosome passenger complex"/>
    <property type="evidence" value="ECO:0007669"/>
    <property type="project" value="TreeGrafter"/>
</dbReference>
<keyword evidence="6" id="KW-0498">Mitosis</keyword>
<dbReference type="RefSeq" id="XP_060285670.1">
    <property type="nucleotide sequence ID" value="XM_060429750.1"/>
</dbReference>
<reference evidence="12" key="1">
    <citation type="submission" date="2023-06" db="EMBL/GenBank/DDBJ databases">
        <title>Genome-scale phylogeny and comparative genomics of the fungal order Sordariales.</title>
        <authorList>
            <consortium name="Lawrence Berkeley National Laboratory"/>
            <person name="Hensen N."/>
            <person name="Bonometti L."/>
            <person name="Westerberg I."/>
            <person name="Brannstrom I.O."/>
            <person name="Guillou S."/>
            <person name="Cros-Aarteil S."/>
            <person name="Calhoun S."/>
            <person name="Haridas S."/>
            <person name="Kuo A."/>
            <person name="Mondo S."/>
            <person name="Pangilinan J."/>
            <person name="Riley R."/>
            <person name="Labutti K."/>
            <person name="Andreopoulos B."/>
            <person name="Lipzen A."/>
            <person name="Chen C."/>
            <person name="Yanf M."/>
            <person name="Daum C."/>
            <person name="Ng V."/>
            <person name="Clum A."/>
            <person name="Steindorff A."/>
            <person name="Ohm R."/>
            <person name="Martin F."/>
            <person name="Silar P."/>
            <person name="Natvig D."/>
            <person name="Lalanne C."/>
            <person name="Gautier V."/>
            <person name="Ament-Velasquez S.L."/>
            <person name="Kruys A."/>
            <person name="Hutchinson M.I."/>
            <person name="Powell A.J."/>
            <person name="Barry K."/>
            <person name="Miller A.N."/>
            <person name="Grigoriev I.V."/>
            <person name="Debuchy R."/>
            <person name="Gladieux P."/>
            <person name="Thoren M.H."/>
            <person name="Johannesson H."/>
        </authorList>
    </citation>
    <scope>NUCLEOTIDE SEQUENCE</scope>
    <source>
        <strain evidence="12">8032-3</strain>
    </source>
</reference>
<evidence type="ECO:0000256" key="4">
    <source>
        <dbReference type="ARBA" id="ARBA00022454"/>
    </source>
</evidence>
<comment type="subcellular location">
    <subcellularLocation>
        <location evidence="2">Chromosome</location>
        <location evidence="2">Centromere</location>
    </subcellularLocation>
    <subcellularLocation>
        <location evidence="1">Nucleus</location>
    </subcellularLocation>
</comment>
<gene>
    <name evidence="12" type="ORF">QBC33DRAFT_556753</name>
</gene>
<dbReference type="Pfam" id="PF10444">
    <property type="entry name" value="Nbl1_Borealin_N"/>
    <property type="match status" value="1"/>
</dbReference>
<comment type="caution">
    <text evidence="12">The sequence shown here is derived from an EMBL/GenBank/DDBJ whole genome shotgun (WGS) entry which is preliminary data.</text>
</comment>
<name>A0AAJ0C4P8_9PEZI</name>
<evidence type="ECO:0000256" key="10">
    <source>
        <dbReference type="SAM" id="MobiDB-lite"/>
    </source>
</evidence>
<evidence type="ECO:0000313" key="13">
    <source>
        <dbReference type="Proteomes" id="UP001244011"/>
    </source>
</evidence>
<keyword evidence="7" id="KW-0539">Nucleus</keyword>
<sequence length="393" mass="41073">MPAPRGRKRKSGQSTTSSDDQGAQTRTQMVATKTDEGPSEESPRKRRKVGITITQKQALIDNLQLEITERARKLRAHYNIHAQSLRTRIEIRVNRIPLALRKARMGDLLMKYSEQQQKPGAAPTAVRNPPVPEKDIYPAGRAGLHRVPTSSAPLASPSRPLKRLSDEISGGDKENETDKIDNPKKKVRGGAAAAAAMRGNNNNPSQVLSPTTSNSRMVAPPRDRAAASPGKSLIARPVSPTKTGSSSNILSNMVEKARSTRAAAATRKTTMSSTTSSSTNGGPAPPPATRARRGAAAAAGRAPASSRTTRRASGVSESSDGSTATVVKRRTGAAAPKTAAPAPAPAPAAKRTVMGTIRKGVTAGTTRKAPAARTAAAAAAPAAGTGRVLRKRT</sequence>
<evidence type="ECO:0000256" key="6">
    <source>
        <dbReference type="ARBA" id="ARBA00022776"/>
    </source>
</evidence>
<dbReference type="AlphaFoldDB" id="A0AAJ0C4P8"/>
<keyword evidence="9" id="KW-0137">Centromere</keyword>
<feature type="compositionally biased region" description="Low complexity" evidence="10">
    <location>
        <begin position="294"/>
        <end position="316"/>
    </location>
</feature>
<evidence type="ECO:0000256" key="2">
    <source>
        <dbReference type="ARBA" id="ARBA00004584"/>
    </source>
</evidence>
<feature type="compositionally biased region" description="Low complexity" evidence="10">
    <location>
        <begin position="260"/>
        <end position="282"/>
    </location>
</feature>
<evidence type="ECO:0000256" key="5">
    <source>
        <dbReference type="ARBA" id="ARBA00022618"/>
    </source>
</evidence>
<keyword evidence="4" id="KW-0158">Chromosome</keyword>
<keyword evidence="13" id="KW-1185">Reference proteome</keyword>
<dbReference type="PRINTS" id="PR00833">
    <property type="entry name" value="POAALLERGEN"/>
</dbReference>
<dbReference type="GO" id="GO:0000775">
    <property type="term" value="C:chromosome, centromeric region"/>
    <property type="evidence" value="ECO:0007669"/>
    <property type="project" value="UniProtKB-SubCell"/>
</dbReference>
<keyword evidence="5" id="KW-0132">Cell division</keyword>
<feature type="compositionally biased region" description="Low complexity" evidence="10">
    <location>
        <begin position="189"/>
        <end position="203"/>
    </location>
</feature>
<evidence type="ECO:0000256" key="3">
    <source>
        <dbReference type="ARBA" id="ARBA00009914"/>
    </source>
</evidence>